<keyword evidence="3" id="KW-0460">Magnesium</keyword>
<accession>A0A381XRC3</accession>
<evidence type="ECO:0000256" key="1">
    <source>
        <dbReference type="ARBA" id="ARBA00001946"/>
    </source>
</evidence>
<dbReference type="InterPro" id="IPR013341">
    <property type="entry name" value="Mandelate_racemase_N_dom"/>
</dbReference>
<keyword evidence="2" id="KW-0479">Metal-binding</keyword>
<dbReference type="SMART" id="SM00922">
    <property type="entry name" value="MR_MLE"/>
    <property type="match status" value="1"/>
</dbReference>
<protein>
    <recommendedName>
        <fullName evidence="4">Mandelate racemase/muconate lactonizing enzyme C-terminal domain-containing protein</fullName>
    </recommendedName>
</protein>
<organism evidence="5">
    <name type="scientific">marine metagenome</name>
    <dbReference type="NCBI Taxonomy" id="408172"/>
    <lineage>
        <taxon>unclassified sequences</taxon>
        <taxon>metagenomes</taxon>
        <taxon>ecological metagenomes</taxon>
    </lineage>
</organism>
<dbReference type="GO" id="GO:0016853">
    <property type="term" value="F:isomerase activity"/>
    <property type="evidence" value="ECO:0007669"/>
    <property type="project" value="InterPro"/>
</dbReference>
<dbReference type="SUPFAM" id="SSF51604">
    <property type="entry name" value="Enolase C-terminal domain-like"/>
    <property type="match status" value="1"/>
</dbReference>
<evidence type="ECO:0000256" key="2">
    <source>
        <dbReference type="ARBA" id="ARBA00022723"/>
    </source>
</evidence>
<feature type="domain" description="Mandelate racemase/muconate lactonizing enzyme C-terminal" evidence="4">
    <location>
        <begin position="146"/>
        <end position="243"/>
    </location>
</feature>
<dbReference type="Gene3D" id="3.30.390.10">
    <property type="entry name" value="Enolase-like, N-terminal domain"/>
    <property type="match status" value="1"/>
</dbReference>
<dbReference type="Gene3D" id="3.20.20.120">
    <property type="entry name" value="Enolase-like C-terminal domain"/>
    <property type="match status" value="1"/>
</dbReference>
<dbReference type="GO" id="GO:0016836">
    <property type="term" value="F:hydro-lyase activity"/>
    <property type="evidence" value="ECO:0007669"/>
    <property type="project" value="TreeGrafter"/>
</dbReference>
<dbReference type="InterPro" id="IPR018110">
    <property type="entry name" value="Mandel_Rmase/mucon_lact_enz_CS"/>
</dbReference>
<dbReference type="InterPro" id="IPR046945">
    <property type="entry name" value="RHMD-like"/>
</dbReference>
<evidence type="ECO:0000259" key="4">
    <source>
        <dbReference type="SMART" id="SM00922"/>
    </source>
</evidence>
<evidence type="ECO:0000256" key="3">
    <source>
        <dbReference type="ARBA" id="ARBA00022842"/>
    </source>
</evidence>
<dbReference type="GO" id="GO:0000287">
    <property type="term" value="F:magnesium ion binding"/>
    <property type="evidence" value="ECO:0007669"/>
    <property type="project" value="TreeGrafter"/>
</dbReference>
<dbReference type="PROSITE" id="PS00909">
    <property type="entry name" value="MR_MLE_2"/>
    <property type="match status" value="1"/>
</dbReference>
<dbReference type="SFLD" id="SFLDF00557">
    <property type="entry name" value="3_6-anhydro-alpha-L-galactonat"/>
    <property type="match status" value="1"/>
</dbReference>
<dbReference type="Pfam" id="PF02746">
    <property type="entry name" value="MR_MLE_N"/>
    <property type="match status" value="1"/>
</dbReference>
<dbReference type="InterPro" id="IPR029065">
    <property type="entry name" value="Enolase_C-like"/>
</dbReference>
<dbReference type="InterPro" id="IPR036849">
    <property type="entry name" value="Enolase-like_C_sf"/>
</dbReference>
<dbReference type="SFLD" id="SFLDS00001">
    <property type="entry name" value="Enolase"/>
    <property type="match status" value="1"/>
</dbReference>
<dbReference type="GO" id="GO:0009063">
    <property type="term" value="P:amino acid catabolic process"/>
    <property type="evidence" value="ECO:0007669"/>
    <property type="project" value="InterPro"/>
</dbReference>
<dbReference type="InterPro" id="IPR013342">
    <property type="entry name" value="Mandelate_racemase_C"/>
</dbReference>
<dbReference type="CDD" id="cd03316">
    <property type="entry name" value="MR_like"/>
    <property type="match status" value="1"/>
</dbReference>
<dbReference type="AlphaFoldDB" id="A0A381XRC3"/>
<comment type="cofactor">
    <cofactor evidence="1">
        <name>Mg(2+)</name>
        <dbReference type="ChEBI" id="CHEBI:18420"/>
    </cofactor>
</comment>
<name>A0A381XRC3_9ZZZZ</name>
<dbReference type="PANTHER" id="PTHR13794">
    <property type="entry name" value="ENOLASE SUPERFAMILY, MANDELATE RACEMASE"/>
    <property type="match status" value="1"/>
</dbReference>
<gene>
    <name evidence="5" type="ORF">METZ01_LOCUS120129</name>
</gene>
<dbReference type="SFLD" id="SFLDG00179">
    <property type="entry name" value="mandelate_racemase"/>
    <property type="match status" value="1"/>
</dbReference>
<evidence type="ECO:0000313" key="5">
    <source>
        <dbReference type="EMBL" id="SVA67275.1"/>
    </source>
</evidence>
<dbReference type="GO" id="GO:0019388">
    <property type="term" value="P:galactose catabolic process"/>
    <property type="evidence" value="ECO:0007669"/>
    <property type="project" value="InterPro"/>
</dbReference>
<reference evidence="5" key="1">
    <citation type="submission" date="2018-05" db="EMBL/GenBank/DDBJ databases">
        <authorList>
            <person name="Lanie J.A."/>
            <person name="Ng W.-L."/>
            <person name="Kazmierczak K.M."/>
            <person name="Andrzejewski T.M."/>
            <person name="Davidsen T.M."/>
            <person name="Wayne K.J."/>
            <person name="Tettelin H."/>
            <person name="Glass J.I."/>
            <person name="Rusch D."/>
            <person name="Podicherti R."/>
            <person name="Tsui H.-C.T."/>
            <person name="Winkler M.E."/>
        </authorList>
    </citation>
    <scope>NUCLEOTIDE SEQUENCE</scope>
</reference>
<dbReference type="SUPFAM" id="SSF54826">
    <property type="entry name" value="Enolase N-terminal domain-like"/>
    <property type="match status" value="1"/>
</dbReference>
<proteinExistence type="predicted"/>
<dbReference type="EMBL" id="UINC01016090">
    <property type="protein sequence ID" value="SVA67275.1"/>
    <property type="molecule type" value="Genomic_DNA"/>
</dbReference>
<dbReference type="InterPro" id="IPR029017">
    <property type="entry name" value="Enolase-like_N"/>
</dbReference>
<sequence length="361" mass="39839">MTISTVISNYYRIPLPSVLTDSTHGKLSSFEIICVRIQDKIGNEGLGYTFTVGSGGAAIKNIIDQDLTSLLINEDENRIENLWQKMWWQLHYVGRGGLPVFAISALDIALWDLKCKKMDLPLWIVLGGSNPKVAAYAGGIDLQFSLDELLAQTEENLKNGFKAIKMKVGRSLFSEDFERVSEVRNLLGPDIPLMVDANMGWSVDQAIKASNVLAELNVYWLEEPTIPEDIKGYVRIEKEGSLPVAAGENLHSIYEFQNLISAGGVSFPEPDVSNCGGITVWMKIAKIAESNNLKVTSHGVHDLHIQLLAAIPNSSFLEIHGFGLDKFIINPLSINEGFVLAQNKPGHGIEFDWEALDSIQT</sequence>
<dbReference type="Pfam" id="PF13378">
    <property type="entry name" value="MR_MLE_C"/>
    <property type="match status" value="1"/>
</dbReference>
<dbReference type="InterPro" id="IPR034382">
    <property type="entry name" value="AHGA_cycloisomerase"/>
</dbReference>
<dbReference type="PANTHER" id="PTHR13794:SF58">
    <property type="entry name" value="MITOCHONDRIAL ENOLASE SUPERFAMILY MEMBER 1"/>
    <property type="match status" value="1"/>
</dbReference>